<reference evidence="4" key="1">
    <citation type="journal article" date="2019" name="Int. J. Syst. Evol. Microbiol.">
        <title>The Global Catalogue of Microorganisms (GCM) 10K type strain sequencing project: providing services to taxonomists for standard genome sequencing and annotation.</title>
        <authorList>
            <consortium name="The Broad Institute Genomics Platform"/>
            <consortium name="The Broad Institute Genome Sequencing Center for Infectious Disease"/>
            <person name="Wu L."/>
            <person name="Ma J."/>
        </authorList>
    </citation>
    <scope>NUCLEOTIDE SEQUENCE [LARGE SCALE GENOMIC DNA]</scope>
    <source>
        <strain evidence="4">KCTC 42087</strain>
    </source>
</reference>
<keyword evidence="2" id="KW-1133">Transmembrane helix</keyword>
<accession>A0ABW0ZSV0</accession>
<dbReference type="RefSeq" id="WP_378281994.1">
    <property type="nucleotide sequence ID" value="NZ_JBHSON010000013.1"/>
</dbReference>
<dbReference type="Gene3D" id="3.40.720.10">
    <property type="entry name" value="Alkaline Phosphatase, subunit A"/>
    <property type="match status" value="1"/>
</dbReference>
<protein>
    <submittedName>
        <fullName evidence="3">Sulfatase</fullName>
    </submittedName>
</protein>
<evidence type="ECO:0000256" key="2">
    <source>
        <dbReference type="SAM" id="Phobius"/>
    </source>
</evidence>
<dbReference type="EMBL" id="JBHSON010000013">
    <property type="protein sequence ID" value="MFC5746371.1"/>
    <property type="molecule type" value="Genomic_DNA"/>
</dbReference>
<sequence>MRKELTADSPLDHVPDENVDGPVPSPGETPADDAAADDVVPGRRLAGARRAAGWAATALAGLLVLGALLFPHKVGRLTPGAFARVPVEGVLLVALVVIVPARARRTVAVLAGAAIGVMTIVKVVDMGFYQVLARPFDPVLDWVLIGSGVEFLDSSFGRAGAIAAVIGIVLLAAALLVLMALSVLRLARLVVRYNATATATVGVAGTVWIVCAALGAQVVPGVPVAARNTAGLTLAHTRQVHASLLDRRAFAEQAAVDAFRGTAGADLLRGLRGKDVLLAFVESYGRDAVEDPLFARQVGAVLDDGTRRLRAAGVGARSGWLTSPTAGGSSWLAHSTLLSGLWIDNQQRYRSLVSSDRLTLNQAFRRASWRSVAVVPGVTRAWPEGDFFGYDRVYDANNLGYRGPRFSFATMPDQYTLAAFERLEREKPDHAPVLAEIPLVSSHAPWAPLPRLIDWKDVGDGSVYHPIAAAGERRAAVWRDPARIRTEYRRSIEYTLGTLVSYVETHGDDDLVLVFVGDHQPLPVVTGEGAGRDVPITIVARDKAVLDRISGWGWQDGLKPGPNVPVWPMHAFRDRFLTAFSR</sequence>
<feature type="transmembrane region" description="Helical" evidence="2">
    <location>
        <begin position="161"/>
        <end position="184"/>
    </location>
</feature>
<evidence type="ECO:0000313" key="4">
    <source>
        <dbReference type="Proteomes" id="UP001596074"/>
    </source>
</evidence>
<keyword evidence="2" id="KW-0472">Membrane</keyword>
<evidence type="ECO:0000256" key="1">
    <source>
        <dbReference type="SAM" id="MobiDB-lite"/>
    </source>
</evidence>
<name>A0ABW0ZSV0_9ACTN</name>
<proteinExistence type="predicted"/>
<dbReference type="Proteomes" id="UP001596074">
    <property type="component" value="Unassembled WGS sequence"/>
</dbReference>
<dbReference type="InterPro" id="IPR017850">
    <property type="entry name" value="Alkaline_phosphatase_core_sf"/>
</dbReference>
<evidence type="ECO:0000313" key="3">
    <source>
        <dbReference type="EMBL" id="MFC5746371.1"/>
    </source>
</evidence>
<feature type="transmembrane region" description="Helical" evidence="2">
    <location>
        <begin position="108"/>
        <end position="132"/>
    </location>
</feature>
<comment type="caution">
    <text evidence="3">The sequence shown here is derived from an EMBL/GenBank/DDBJ whole genome shotgun (WGS) entry which is preliminary data.</text>
</comment>
<keyword evidence="4" id="KW-1185">Reference proteome</keyword>
<keyword evidence="2" id="KW-0812">Transmembrane</keyword>
<feature type="compositionally biased region" description="Basic and acidic residues" evidence="1">
    <location>
        <begin position="1"/>
        <end position="16"/>
    </location>
</feature>
<feature type="transmembrane region" description="Helical" evidence="2">
    <location>
        <begin position="51"/>
        <end position="70"/>
    </location>
</feature>
<feature type="transmembrane region" description="Helical" evidence="2">
    <location>
        <begin position="196"/>
        <end position="219"/>
    </location>
</feature>
<feature type="transmembrane region" description="Helical" evidence="2">
    <location>
        <begin position="82"/>
        <end position="101"/>
    </location>
</feature>
<dbReference type="SUPFAM" id="SSF53649">
    <property type="entry name" value="Alkaline phosphatase-like"/>
    <property type="match status" value="1"/>
</dbReference>
<organism evidence="3 4">
    <name type="scientific">Actinomadura rugatobispora</name>
    <dbReference type="NCBI Taxonomy" id="1994"/>
    <lineage>
        <taxon>Bacteria</taxon>
        <taxon>Bacillati</taxon>
        <taxon>Actinomycetota</taxon>
        <taxon>Actinomycetes</taxon>
        <taxon>Streptosporangiales</taxon>
        <taxon>Thermomonosporaceae</taxon>
        <taxon>Actinomadura</taxon>
    </lineage>
</organism>
<feature type="region of interest" description="Disordered" evidence="1">
    <location>
        <begin position="1"/>
        <end position="36"/>
    </location>
</feature>
<gene>
    <name evidence="3" type="ORF">ACFPZN_12180</name>
</gene>